<dbReference type="EMBL" id="JBHUOV010000001">
    <property type="protein sequence ID" value="MFD2823043.1"/>
    <property type="molecule type" value="Genomic_DNA"/>
</dbReference>
<accession>A0ABW5WP37</accession>
<dbReference type="NCBIfam" id="TIGR00682">
    <property type="entry name" value="lpxK"/>
    <property type="match status" value="1"/>
</dbReference>
<keyword evidence="10 13" id="KW-0067">ATP-binding</keyword>
<evidence type="ECO:0000256" key="14">
    <source>
        <dbReference type="SAM" id="Phobius"/>
    </source>
</evidence>
<dbReference type="EC" id="2.7.1.130" evidence="3 13"/>
<evidence type="ECO:0000256" key="2">
    <source>
        <dbReference type="ARBA" id="ARBA00004870"/>
    </source>
</evidence>
<proteinExistence type="inferred from homology"/>
<keyword evidence="16" id="KW-1185">Reference proteome</keyword>
<comment type="pathway">
    <text evidence="2 13">Glycolipid biosynthesis; lipid IV(A) biosynthesis; lipid IV(A) from (3R)-3-hydroxytetradecanoyl-[acyl-carrier-protein] and UDP-N-acetyl-alpha-D-glucosamine: step 6/6.</text>
</comment>
<feature type="binding site" evidence="13">
    <location>
        <begin position="60"/>
        <end position="67"/>
    </location>
    <ligand>
        <name>ATP</name>
        <dbReference type="ChEBI" id="CHEBI:30616"/>
    </ligand>
</feature>
<sequence>MFNFKDKIITFVAVKLLRKIFFLIVPIYYLVTWLRNVFYDLGVFKSKAYDFPVICVGNLSVGGTGKTPMIEYLIRLLKDENQVATLSRGYKRSTEGFYLANEAANAKTLGDEPFQFYKKFKNEIQVAVDSDRQNGIATLSLQERIPDVILLDDAFQHRKVQAGLNILLTTYNNLYVNDWVLPTGNLREPKSGAKRAQIIVVTKCPKDLKASDKERVVKRIQPQSNQKVFFSSIVYAKEVFSEAKKMELKALKDFTLVTGIANAEPLVHHLESNGLKFEHLNFKDHHSFTAQDIELFESKSLIITTEKDYVRLYNYESLKDKLFYLPIEVVIDKSDDFNALIKVFVTP</sequence>
<evidence type="ECO:0000256" key="11">
    <source>
        <dbReference type="ARBA" id="ARBA00023098"/>
    </source>
</evidence>
<evidence type="ECO:0000313" key="16">
    <source>
        <dbReference type="Proteomes" id="UP001597533"/>
    </source>
</evidence>
<evidence type="ECO:0000256" key="5">
    <source>
        <dbReference type="ARBA" id="ARBA00022516"/>
    </source>
</evidence>
<keyword evidence="7 13" id="KW-0808">Transferase</keyword>
<keyword evidence="11 13" id="KW-0443">Lipid metabolism</keyword>
<evidence type="ECO:0000256" key="4">
    <source>
        <dbReference type="ARBA" id="ARBA00016436"/>
    </source>
</evidence>
<dbReference type="PANTHER" id="PTHR42724">
    <property type="entry name" value="TETRAACYLDISACCHARIDE 4'-KINASE"/>
    <property type="match status" value="1"/>
</dbReference>
<reference evidence="16" key="1">
    <citation type="journal article" date="2019" name="Int. J. Syst. Evol. Microbiol.">
        <title>The Global Catalogue of Microorganisms (GCM) 10K type strain sequencing project: providing services to taxonomists for standard genome sequencing and annotation.</title>
        <authorList>
            <consortium name="The Broad Institute Genomics Platform"/>
            <consortium name="The Broad Institute Genome Sequencing Center for Infectious Disease"/>
            <person name="Wu L."/>
            <person name="Ma J."/>
        </authorList>
    </citation>
    <scope>NUCLEOTIDE SEQUENCE [LARGE SCALE GENOMIC DNA]</scope>
    <source>
        <strain evidence="16">KCTC 32141</strain>
    </source>
</reference>
<keyword evidence="5 13" id="KW-0444">Lipid biosynthesis</keyword>
<dbReference type="Pfam" id="PF02606">
    <property type="entry name" value="LpxK"/>
    <property type="match status" value="1"/>
</dbReference>
<evidence type="ECO:0000256" key="1">
    <source>
        <dbReference type="ARBA" id="ARBA00002274"/>
    </source>
</evidence>
<keyword evidence="6 13" id="KW-0441">Lipid A biosynthesis</keyword>
<evidence type="ECO:0000256" key="7">
    <source>
        <dbReference type="ARBA" id="ARBA00022679"/>
    </source>
</evidence>
<keyword evidence="14" id="KW-0472">Membrane</keyword>
<keyword evidence="8 13" id="KW-0547">Nucleotide-binding</keyword>
<organism evidence="15 16">
    <name type="scientific">Lacinutrix iliipiscaria</name>
    <dbReference type="NCBI Taxonomy" id="1230532"/>
    <lineage>
        <taxon>Bacteria</taxon>
        <taxon>Pseudomonadati</taxon>
        <taxon>Bacteroidota</taxon>
        <taxon>Flavobacteriia</taxon>
        <taxon>Flavobacteriales</taxon>
        <taxon>Flavobacteriaceae</taxon>
        <taxon>Lacinutrix</taxon>
    </lineage>
</organism>
<evidence type="ECO:0000256" key="3">
    <source>
        <dbReference type="ARBA" id="ARBA00012071"/>
    </source>
</evidence>
<dbReference type="GO" id="GO:0009029">
    <property type="term" value="F:lipid-A 4'-kinase activity"/>
    <property type="evidence" value="ECO:0007669"/>
    <property type="project" value="UniProtKB-EC"/>
</dbReference>
<dbReference type="Proteomes" id="UP001597533">
    <property type="component" value="Unassembled WGS sequence"/>
</dbReference>
<keyword evidence="14" id="KW-0812">Transmembrane</keyword>
<gene>
    <name evidence="13 15" type="primary">lpxK</name>
    <name evidence="15" type="ORF">ACFS5M_05145</name>
</gene>
<feature type="transmembrane region" description="Helical" evidence="14">
    <location>
        <begin position="20"/>
        <end position="38"/>
    </location>
</feature>
<evidence type="ECO:0000313" key="15">
    <source>
        <dbReference type="EMBL" id="MFD2823043.1"/>
    </source>
</evidence>
<comment type="caution">
    <text evidence="15">The sequence shown here is derived from an EMBL/GenBank/DDBJ whole genome shotgun (WGS) entry which is preliminary data.</text>
</comment>
<evidence type="ECO:0000256" key="13">
    <source>
        <dbReference type="HAMAP-Rule" id="MF_00409"/>
    </source>
</evidence>
<protein>
    <recommendedName>
        <fullName evidence="4 13">Tetraacyldisaccharide 4'-kinase</fullName>
        <ecNumber evidence="3 13">2.7.1.130</ecNumber>
    </recommendedName>
    <alternativeName>
        <fullName evidence="12 13">Lipid A 4'-kinase</fullName>
    </alternativeName>
</protein>
<dbReference type="PANTHER" id="PTHR42724:SF1">
    <property type="entry name" value="TETRAACYLDISACCHARIDE 4'-KINASE, MITOCHONDRIAL-RELATED"/>
    <property type="match status" value="1"/>
</dbReference>
<evidence type="ECO:0000256" key="8">
    <source>
        <dbReference type="ARBA" id="ARBA00022741"/>
    </source>
</evidence>
<keyword evidence="14" id="KW-1133">Transmembrane helix</keyword>
<dbReference type="SUPFAM" id="SSF52540">
    <property type="entry name" value="P-loop containing nucleoside triphosphate hydrolases"/>
    <property type="match status" value="1"/>
</dbReference>
<keyword evidence="9 13" id="KW-0418">Kinase</keyword>
<name>A0ABW5WP37_9FLAO</name>
<evidence type="ECO:0000256" key="9">
    <source>
        <dbReference type="ARBA" id="ARBA00022777"/>
    </source>
</evidence>
<evidence type="ECO:0000256" key="12">
    <source>
        <dbReference type="ARBA" id="ARBA00029757"/>
    </source>
</evidence>
<dbReference type="HAMAP" id="MF_00409">
    <property type="entry name" value="LpxK"/>
    <property type="match status" value="1"/>
</dbReference>
<comment type="catalytic activity">
    <reaction evidence="13">
        <text>a lipid A disaccharide + ATP = a lipid IVA + ADP + H(+)</text>
        <dbReference type="Rhea" id="RHEA:67840"/>
        <dbReference type="ChEBI" id="CHEBI:15378"/>
        <dbReference type="ChEBI" id="CHEBI:30616"/>
        <dbReference type="ChEBI" id="CHEBI:176343"/>
        <dbReference type="ChEBI" id="CHEBI:176425"/>
        <dbReference type="ChEBI" id="CHEBI:456216"/>
        <dbReference type="EC" id="2.7.1.130"/>
    </reaction>
</comment>
<evidence type="ECO:0000256" key="10">
    <source>
        <dbReference type="ARBA" id="ARBA00022840"/>
    </source>
</evidence>
<comment type="function">
    <text evidence="1 13">Transfers the gamma-phosphate of ATP to the 4'-position of a tetraacyldisaccharide 1-phosphate intermediate (termed DS-1-P) to form tetraacyldisaccharide 1,4'-bis-phosphate (lipid IVA).</text>
</comment>
<comment type="similarity">
    <text evidence="13">Belongs to the LpxK family.</text>
</comment>
<dbReference type="InterPro" id="IPR027417">
    <property type="entry name" value="P-loop_NTPase"/>
</dbReference>
<evidence type="ECO:0000256" key="6">
    <source>
        <dbReference type="ARBA" id="ARBA00022556"/>
    </source>
</evidence>
<dbReference type="RefSeq" id="WP_221267552.1">
    <property type="nucleotide sequence ID" value="NZ_JBHUOV010000001.1"/>
</dbReference>
<dbReference type="InterPro" id="IPR003758">
    <property type="entry name" value="LpxK"/>
</dbReference>